<evidence type="ECO:0000313" key="1">
    <source>
        <dbReference type="EMBL" id="XFD39769.1"/>
    </source>
</evidence>
<keyword evidence="2" id="KW-1185">Reference proteome</keyword>
<gene>
    <name evidence="1" type="ORF">O0236_000235</name>
</gene>
<reference evidence="1" key="1">
    <citation type="submission" date="2024-08" db="EMBL/GenBank/DDBJ databases">
        <title>Lentilactobacillus sp. nov., isolated from tree bark.</title>
        <authorList>
            <person name="Phuengjayaem S."/>
            <person name="Tanasupawat S."/>
        </authorList>
    </citation>
    <scope>NUCLEOTIDE SEQUENCE</scope>
    <source>
        <strain evidence="1">SPB1-3</strain>
    </source>
</reference>
<organism evidence="1 2">
    <name type="scientific">Lentilactobacillus terminaliae</name>
    <dbReference type="NCBI Taxonomy" id="3003483"/>
    <lineage>
        <taxon>Bacteria</taxon>
        <taxon>Bacillati</taxon>
        <taxon>Bacillota</taxon>
        <taxon>Bacilli</taxon>
        <taxon>Lactobacillales</taxon>
        <taxon>Lactobacillaceae</taxon>
        <taxon>Lentilactobacillus</taxon>
    </lineage>
</organism>
<dbReference type="Proteomes" id="UP001149860">
    <property type="component" value="Chromosome"/>
</dbReference>
<evidence type="ECO:0000313" key="2">
    <source>
        <dbReference type="Proteomes" id="UP001149860"/>
    </source>
</evidence>
<sequence length="190" mass="21603">MSLTIKEIADQLNVSKTAIRKHMDDSFRDTYTEKDGNKILITDEGVDELKQQFANSKAVDNDSKSDTDDNNKKTTDESSTQGDTGSNVPAANPEEFQLLSEQLDEQVKQLKAKDKQIAELHQLLDQSQRLQLDVQKKLKQLETRTAEQTKAIETSATDDSSDQESANANENNSNMTDDDKRHWWQVWKKD</sequence>
<accession>A0ACD5DF71</accession>
<dbReference type="EMBL" id="CP168151">
    <property type="protein sequence ID" value="XFD39769.1"/>
    <property type="molecule type" value="Genomic_DNA"/>
</dbReference>
<protein>
    <submittedName>
        <fullName evidence="1">Replication protein B</fullName>
    </submittedName>
</protein>
<proteinExistence type="predicted"/>
<name>A0ACD5DF71_9LACO</name>